<accession>A0A540VQK3</accession>
<reference evidence="1 2" key="1">
    <citation type="submission" date="2019-06" db="EMBL/GenBank/DDBJ databases">
        <title>Metagenome assembled Genome of Spiribacter salinus SL48-SHIP from the microbial mat of Salt Lake 48 (Novosibirsk region, Russia).</title>
        <authorList>
            <person name="Shipova A."/>
            <person name="Rozanov A.S."/>
            <person name="Bryanskaya A.V."/>
            <person name="Peltek S.E."/>
        </authorList>
    </citation>
    <scope>NUCLEOTIDE SEQUENCE [LARGE SCALE GENOMIC DNA]</scope>
    <source>
        <strain evidence="1">SL48-SHIP-2</strain>
    </source>
</reference>
<dbReference type="CDD" id="cd09727">
    <property type="entry name" value="Cas6_I-E"/>
    <property type="match status" value="1"/>
</dbReference>
<dbReference type="EMBL" id="VIFK01000099">
    <property type="protein sequence ID" value="TQE99041.1"/>
    <property type="molecule type" value="Genomic_DNA"/>
</dbReference>
<dbReference type="Proteomes" id="UP000315400">
    <property type="component" value="Unassembled WGS sequence"/>
</dbReference>
<dbReference type="Pfam" id="PF08798">
    <property type="entry name" value="CRISPR_assoc"/>
    <property type="match status" value="1"/>
</dbReference>
<comment type="caution">
    <text evidence="1">The sequence shown here is derived from an EMBL/GenBank/DDBJ whole genome shotgun (WGS) entry which is preliminary data.</text>
</comment>
<dbReference type="InterPro" id="IPR010179">
    <property type="entry name" value="CRISPR-assoc_prot_Cse3"/>
</dbReference>
<evidence type="ECO:0000313" key="2">
    <source>
        <dbReference type="Proteomes" id="UP000315400"/>
    </source>
</evidence>
<dbReference type="AlphaFoldDB" id="A0A540VQK3"/>
<proteinExistence type="predicted"/>
<dbReference type="NCBIfam" id="TIGR01907">
    <property type="entry name" value="casE_Cse3"/>
    <property type="match status" value="1"/>
</dbReference>
<gene>
    <name evidence="1" type="primary">cas6e</name>
    <name evidence="1" type="ORF">FKY71_10700</name>
</gene>
<dbReference type="Gene3D" id="3.30.70.1200">
    <property type="entry name" value="Crispr-associated protein, domain 1"/>
    <property type="match status" value="1"/>
</dbReference>
<organism evidence="1 2">
    <name type="scientific">Spiribacter salinus</name>
    <dbReference type="NCBI Taxonomy" id="1335746"/>
    <lineage>
        <taxon>Bacteria</taxon>
        <taxon>Pseudomonadati</taxon>
        <taxon>Pseudomonadota</taxon>
        <taxon>Gammaproteobacteria</taxon>
        <taxon>Chromatiales</taxon>
        <taxon>Ectothiorhodospiraceae</taxon>
        <taxon>Spiribacter</taxon>
    </lineage>
</organism>
<name>A0A540VQK3_9GAMM</name>
<evidence type="ECO:0000313" key="1">
    <source>
        <dbReference type="EMBL" id="TQE99041.1"/>
    </source>
</evidence>
<sequence>MYLSRVRVATSGLDQSALTKLLQANAYGNHQLLWRLFPDETERPFLFRQELESESTLAEGQPRGLPLFYVLSRTEPVDVPGLLSCEIKPFQPRLHSGQHLAFRLRANPCVARKDEGARNSRRHDVLMDAKKTEQQRGTRDREALHAAMDRAAVAWLSDELRAERAGYRLVSEPQVEAYQQHTYRNKGRRIRFSSVDYQGLLEVVDPERFQATLAEGIGHSRAFGCGMWLIRRAK</sequence>
<dbReference type="SUPFAM" id="SSF117987">
    <property type="entry name" value="CRISPR-associated protein"/>
    <property type="match status" value="2"/>
</dbReference>
<dbReference type="Gene3D" id="3.30.70.1210">
    <property type="entry name" value="Crispr-associated protein, domain 2"/>
    <property type="match status" value="1"/>
</dbReference>
<protein>
    <submittedName>
        <fullName evidence="1">Type I-E CRISPR-associated protein Cas6/Cse3/CasE</fullName>
    </submittedName>
</protein>
<dbReference type="SMART" id="SM01101">
    <property type="entry name" value="CRISPR_assoc"/>
    <property type="match status" value="1"/>
</dbReference>